<feature type="region of interest" description="Disordered" evidence="1">
    <location>
        <begin position="1"/>
        <end position="29"/>
    </location>
</feature>
<feature type="compositionally biased region" description="Low complexity" evidence="1">
    <location>
        <begin position="1"/>
        <end position="19"/>
    </location>
</feature>
<dbReference type="EMBL" id="CP022115">
    <property type="protein sequence ID" value="ASJ25454.1"/>
    <property type="molecule type" value="Genomic_DNA"/>
</dbReference>
<evidence type="ECO:0000313" key="3">
    <source>
        <dbReference type="Proteomes" id="UP000197424"/>
    </source>
</evidence>
<proteinExistence type="predicted"/>
<dbReference type="AlphaFoldDB" id="A0A248LLW9"/>
<sequence>MSTGSTIWTAVTSTSSASSGPWARRSNGPVAEAGNLARMTERDGLAIPLSFAAGGQRGECGLWYRQSQTRPSHDKT</sequence>
<evidence type="ECO:0000256" key="1">
    <source>
        <dbReference type="SAM" id="MobiDB-lite"/>
    </source>
</evidence>
<evidence type="ECO:0000313" key="2">
    <source>
        <dbReference type="EMBL" id="ASJ25454.1"/>
    </source>
</evidence>
<name>A0A248LLW9_9NEIS</name>
<gene>
    <name evidence="2" type="ORF">LHGZ1_2623</name>
</gene>
<dbReference type="Proteomes" id="UP000197424">
    <property type="component" value="Chromosome"/>
</dbReference>
<organism evidence="2 3">
    <name type="scientific">Laribacter hongkongensis</name>
    <dbReference type="NCBI Taxonomy" id="168471"/>
    <lineage>
        <taxon>Bacteria</taxon>
        <taxon>Pseudomonadati</taxon>
        <taxon>Pseudomonadota</taxon>
        <taxon>Betaproteobacteria</taxon>
        <taxon>Neisseriales</taxon>
        <taxon>Aquaspirillaceae</taxon>
        <taxon>Laribacter</taxon>
    </lineage>
</organism>
<accession>A0A248LLW9</accession>
<protein>
    <submittedName>
        <fullName evidence="2">Uncharacterized protein</fullName>
    </submittedName>
</protein>
<reference evidence="3" key="1">
    <citation type="submission" date="2017-06" db="EMBL/GenBank/DDBJ databases">
        <title>Whole genome sequence of Laribacter hongkongensis LHGZ1.</title>
        <authorList>
            <person name="Chen D."/>
            <person name="Wu H."/>
            <person name="Chen J."/>
        </authorList>
    </citation>
    <scope>NUCLEOTIDE SEQUENCE [LARGE SCALE GENOMIC DNA]</scope>
    <source>
        <strain evidence="3">LHGZ1</strain>
    </source>
</reference>